<feature type="transmembrane region" description="Helical" evidence="6">
    <location>
        <begin position="55"/>
        <end position="74"/>
    </location>
</feature>
<feature type="transmembrane region" description="Helical" evidence="6">
    <location>
        <begin position="81"/>
        <end position="101"/>
    </location>
</feature>
<evidence type="ECO:0000256" key="5">
    <source>
        <dbReference type="ARBA" id="ARBA00023136"/>
    </source>
</evidence>
<feature type="transmembrane region" description="Helical" evidence="6">
    <location>
        <begin position="163"/>
        <end position="181"/>
    </location>
</feature>
<keyword evidence="8" id="KW-1185">Reference proteome</keyword>
<feature type="transmembrane region" description="Helical" evidence="6">
    <location>
        <begin position="139"/>
        <end position="157"/>
    </location>
</feature>
<evidence type="ECO:0000256" key="2">
    <source>
        <dbReference type="ARBA" id="ARBA00007375"/>
    </source>
</evidence>
<evidence type="ECO:0000256" key="3">
    <source>
        <dbReference type="ARBA" id="ARBA00022692"/>
    </source>
</evidence>
<dbReference type="GO" id="GO:0016020">
    <property type="term" value="C:membrane"/>
    <property type="evidence" value="ECO:0007669"/>
    <property type="project" value="UniProtKB-SubCell"/>
</dbReference>
<dbReference type="GO" id="GO:0016787">
    <property type="term" value="F:hydrolase activity"/>
    <property type="evidence" value="ECO:0007669"/>
    <property type="project" value="TreeGrafter"/>
</dbReference>
<dbReference type="AlphaFoldDB" id="A0A1L1PGR5"/>
<evidence type="ECO:0000313" key="7">
    <source>
        <dbReference type="EMBL" id="CDN89158.1"/>
    </source>
</evidence>
<comment type="subcellular location">
    <subcellularLocation>
        <location evidence="1">Membrane</location>
        <topology evidence="1">Multi-pass membrane protein</topology>
    </subcellularLocation>
</comment>
<feature type="transmembrane region" description="Helical" evidence="6">
    <location>
        <begin position="31"/>
        <end position="49"/>
    </location>
</feature>
<dbReference type="RefSeq" id="WP_009517446.1">
    <property type="nucleotide sequence ID" value="NZ_CCAE010000036.1"/>
</dbReference>
<name>A0A1L1PGR5_HYDIT</name>
<sequence length="213" mass="22282">MLLPIALTLACLAFVVALLVVDRLPWPLMRVVTKLGASTCFVLLAYALGAMESRYGQLVLGALLLGWVGDALLLSHRTAAFMAGLAAFLLSHGLYAAAFASGPLSSLALGVALIAALATGAVVLRWLLPHTPAAFKGPVLAYVVVILAMCVTAAGHAASTGRWIVLLGALLFAVSDLAVARERFVQSSPTNQLWGWPTYFGAQLLLAWSVVAD</sequence>
<organism evidence="7 8">
    <name type="scientific">Hydrogenophaga intermedia</name>
    <dbReference type="NCBI Taxonomy" id="65786"/>
    <lineage>
        <taxon>Bacteria</taxon>
        <taxon>Pseudomonadati</taxon>
        <taxon>Pseudomonadota</taxon>
        <taxon>Betaproteobacteria</taxon>
        <taxon>Burkholderiales</taxon>
        <taxon>Comamonadaceae</taxon>
        <taxon>Hydrogenophaga</taxon>
    </lineage>
</organism>
<dbReference type="InterPro" id="IPR012506">
    <property type="entry name" value="TMEM86B-like"/>
</dbReference>
<evidence type="ECO:0000256" key="1">
    <source>
        <dbReference type="ARBA" id="ARBA00004141"/>
    </source>
</evidence>
<accession>A0A1L1PGR5</accession>
<keyword evidence="4 6" id="KW-1133">Transmembrane helix</keyword>
<evidence type="ECO:0000256" key="4">
    <source>
        <dbReference type="ARBA" id="ARBA00022989"/>
    </source>
</evidence>
<dbReference type="Proteomes" id="UP000028878">
    <property type="component" value="Unassembled WGS sequence"/>
</dbReference>
<dbReference type="PANTHER" id="PTHR31885:SF6">
    <property type="entry name" value="GH04784P"/>
    <property type="match status" value="1"/>
</dbReference>
<dbReference type="Pfam" id="PF07947">
    <property type="entry name" value="YhhN"/>
    <property type="match status" value="1"/>
</dbReference>
<evidence type="ECO:0000313" key="8">
    <source>
        <dbReference type="Proteomes" id="UP000028878"/>
    </source>
</evidence>
<keyword evidence="3 6" id="KW-0812">Transmembrane</keyword>
<feature type="transmembrane region" description="Helical" evidence="6">
    <location>
        <begin position="6"/>
        <end position="24"/>
    </location>
</feature>
<gene>
    <name evidence="7" type="ORF">BN948_03595</name>
</gene>
<proteinExistence type="inferred from homology"/>
<keyword evidence="5 6" id="KW-0472">Membrane</keyword>
<reference evidence="8" key="1">
    <citation type="submission" date="2014-11" db="EMBL/GenBank/DDBJ databases">
        <title>Draft genome sequence of Hydrogenophaga intermedia S1.</title>
        <authorList>
            <person name="Gan H.M."/>
            <person name="Chew T.H."/>
            <person name="Stolz A."/>
        </authorList>
    </citation>
    <scope>NUCLEOTIDE SEQUENCE [LARGE SCALE GENOMIC DNA]</scope>
    <source>
        <strain evidence="8">S1</strain>
    </source>
</reference>
<protein>
    <submittedName>
        <fullName evidence="7">YhhN-like protein</fullName>
    </submittedName>
</protein>
<evidence type="ECO:0000256" key="6">
    <source>
        <dbReference type="SAM" id="Phobius"/>
    </source>
</evidence>
<dbReference type="PANTHER" id="PTHR31885">
    <property type="entry name" value="GH04784P"/>
    <property type="match status" value="1"/>
</dbReference>
<feature type="transmembrane region" description="Helical" evidence="6">
    <location>
        <begin position="193"/>
        <end position="211"/>
    </location>
</feature>
<comment type="similarity">
    <text evidence="2">Belongs to the TMEM86 family.</text>
</comment>
<dbReference type="EMBL" id="CCAE010000036">
    <property type="protein sequence ID" value="CDN89158.1"/>
    <property type="molecule type" value="Genomic_DNA"/>
</dbReference>
<feature type="transmembrane region" description="Helical" evidence="6">
    <location>
        <begin position="107"/>
        <end position="127"/>
    </location>
</feature>